<accession>A0A7V8JSZ4</accession>
<dbReference type="Proteomes" id="UP000462435">
    <property type="component" value="Unassembled WGS sequence"/>
</dbReference>
<comment type="caution">
    <text evidence="1">The sequence shown here is derived from an EMBL/GenBank/DDBJ whole genome shotgun (WGS) entry which is preliminary data.</text>
</comment>
<evidence type="ECO:0000313" key="2">
    <source>
        <dbReference type="Proteomes" id="UP000462435"/>
    </source>
</evidence>
<organism evidence="1 2">
    <name type="scientific">Herbaspirillum frisingense</name>
    <dbReference type="NCBI Taxonomy" id="92645"/>
    <lineage>
        <taxon>Bacteria</taxon>
        <taxon>Pseudomonadati</taxon>
        <taxon>Pseudomonadota</taxon>
        <taxon>Betaproteobacteria</taxon>
        <taxon>Burkholderiales</taxon>
        <taxon>Oxalobacteraceae</taxon>
        <taxon>Herbaspirillum</taxon>
    </lineage>
</organism>
<gene>
    <name evidence="1" type="ORF">GAK35_03595</name>
</gene>
<evidence type="ECO:0000313" key="1">
    <source>
        <dbReference type="EMBL" id="KAF1040231.1"/>
    </source>
</evidence>
<name>A0A7V8JSZ4_9BURK</name>
<protein>
    <submittedName>
        <fullName evidence="1">Uncharacterized protein</fullName>
    </submittedName>
</protein>
<dbReference type="AlphaFoldDB" id="A0A7V8JSZ4"/>
<reference evidence="2" key="1">
    <citation type="journal article" date="2020" name="MBio">
        <title>Horizontal gene transfer to a defensive symbiont with a reduced genome amongst a multipartite beetle microbiome.</title>
        <authorList>
            <person name="Waterworth S.C."/>
            <person name="Florez L.V."/>
            <person name="Rees E.R."/>
            <person name="Hertweck C."/>
            <person name="Kaltenpoth M."/>
            <person name="Kwan J.C."/>
        </authorList>
    </citation>
    <scope>NUCLEOTIDE SEQUENCE [LARGE SCALE GENOMIC DNA]</scope>
</reference>
<proteinExistence type="predicted"/>
<sequence>MWSTQFPHAIHAAESGFGGTLPNSDFLRRYAKRLLRAARSERSSEALPILRRIVAMQVTPEISVAELYPLRASLQLKHVLHMLARELGYPSWEICSHKVDPQPSALLDRYRFELGMFRDFQTNWFPDMEIARDWQREHGGYLIAYGRQAVAILH</sequence>
<dbReference type="EMBL" id="WNDX01000145">
    <property type="protein sequence ID" value="KAF1040231.1"/>
    <property type="molecule type" value="Genomic_DNA"/>
</dbReference>